<dbReference type="InterPro" id="IPR011533">
    <property type="entry name" value="BetA"/>
</dbReference>
<evidence type="ECO:0000256" key="23">
    <source>
        <dbReference type="ARBA" id="ARBA00025560"/>
    </source>
</evidence>
<dbReference type="GO" id="GO:0019285">
    <property type="term" value="P:glycine betaine biosynthetic process from choline"/>
    <property type="evidence" value="ECO:0007669"/>
    <property type="project" value="UniProtKB-UniPathway"/>
</dbReference>
<dbReference type="CDD" id="cd10206">
    <property type="entry name" value="ASKHA_NBD_Arp8-like"/>
    <property type="match status" value="1"/>
</dbReference>
<evidence type="ECO:0000256" key="17">
    <source>
        <dbReference type="ARBA" id="ARBA00023015"/>
    </source>
</evidence>
<keyword evidence="18" id="KW-0804">Transcription</keyword>
<keyword evidence="30" id="KW-1185">Reference proteome</keyword>
<dbReference type="Gene3D" id="3.30.560.10">
    <property type="entry name" value="Glucose Oxidase, domain 3"/>
    <property type="match status" value="1"/>
</dbReference>
<keyword evidence="10" id="KW-0547">Nucleotide-binding</keyword>
<dbReference type="GO" id="GO:0005634">
    <property type="term" value="C:nucleus"/>
    <property type="evidence" value="ECO:0007669"/>
    <property type="project" value="UniProtKB-SubCell"/>
</dbReference>
<dbReference type="GO" id="GO:0008812">
    <property type="term" value="F:choline dehydrogenase activity"/>
    <property type="evidence" value="ECO:0007669"/>
    <property type="project" value="UniProtKB-EC"/>
</dbReference>
<evidence type="ECO:0000256" key="20">
    <source>
        <dbReference type="ARBA" id="ARBA00023204"/>
    </source>
</evidence>
<dbReference type="GO" id="GO:0006281">
    <property type="term" value="P:DNA repair"/>
    <property type="evidence" value="ECO:0007669"/>
    <property type="project" value="UniProtKB-KW"/>
</dbReference>
<dbReference type="GO" id="GO:0006310">
    <property type="term" value="P:DNA recombination"/>
    <property type="evidence" value="ECO:0007669"/>
    <property type="project" value="UniProtKB-KW"/>
</dbReference>
<dbReference type="GO" id="GO:0005694">
    <property type="term" value="C:chromosome"/>
    <property type="evidence" value="ECO:0007669"/>
    <property type="project" value="UniProtKB-SubCell"/>
</dbReference>
<keyword evidence="21" id="KW-0539">Nucleus</keyword>
<evidence type="ECO:0000256" key="19">
    <source>
        <dbReference type="ARBA" id="ARBA00023172"/>
    </source>
</evidence>
<reference evidence="29 30" key="1">
    <citation type="submission" date="2018-07" db="EMBL/GenBank/DDBJ databases">
        <title>A high quality draft genome assembly of the barn swallow (H. rustica rustica).</title>
        <authorList>
            <person name="Formenti G."/>
            <person name="Chiara M."/>
            <person name="Poveda L."/>
            <person name="Francoijs K.-J."/>
            <person name="Bonisoli-Alquati A."/>
            <person name="Canova L."/>
            <person name="Gianfranceschi L."/>
            <person name="Horner D.S."/>
            <person name="Saino N."/>
        </authorList>
    </citation>
    <scope>NUCLEOTIDE SEQUENCE [LARGE SCALE GENOMIC DNA]</scope>
    <source>
        <strain evidence="29">Chelidonia</strain>
        <tissue evidence="29">Blood</tissue>
    </source>
</reference>
<evidence type="ECO:0000313" key="29">
    <source>
        <dbReference type="EMBL" id="RMB99960.1"/>
    </source>
</evidence>
<feature type="domain" description="Glucose-methanol-choline oxidoreductase N-terminal" evidence="27">
    <location>
        <begin position="690"/>
        <end position="713"/>
    </location>
</feature>
<evidence type="ECO:0000256" key="5">
    <source>
        <dbReference type="ARBA" id="ARBA00010790"/>
    </source>
</evidence>
<dbReference type="FunFam" id="3.30.420.40:FF:000134">
    <property type="entry name" value="Actin-related protein 8"/>
    <property type="match status" value="1"/>
</dbReference>
<dbReference type="SUPFAM" id="SSF53067">
    <property type="entry name" value="Actin-like ATPase domain"/>
    <property type="match status" value="2"/>
</dbReference>
<comment type="pathway">
    <text evidence="25">Amine and polyamine biosynthesis; betaine biosynthesis via choline pathway; betaine aldehyde from choline (cytochrome c reductase route): step 1/1.</text>
</comment>
<dbReference type="PANTHER" id="PTHR11552">
    <property type="entry name" value="GLUCOSE-METHANOL-CHOLINE GMC OXIDOREDUCTASE"/>
    <property type="match status" value="1"/>
</dbReference>
<dbReference type="GO" id="GO:0045935">
    <property type="term" value="P:positive regulation of nucleobase-containing compound metabolic process"/>
    <property type="evidence" value="ECO:0007669"/>
    <property type="project" value="UniProtKB-ARBA"/>
</dbReference>
<evidence type="ECO:0000256" key="12">
    <source>
        <dbReference type="ARBA" id="ARBA00022776"/>
    </source>
</evidence>
<dbReference type="Pfam" id="PF00022">
    <property type="entry name" value="Actin"/>
    <property type="match status" value="2"/>
</dbReference>
<dbReference type="Pfam" id="PF00732">
    <property type="entry name" value="GMC_oxred_N"/>
    <property type="match status" value="1"/>
</dbReference>
<keyword evidence="8" id="KW-0132">Cell division</keyword>
<dbReference type="Gene3D" id="3.90.640.10">
    <property type="entry name" value="Actin, Chain A, domain 4"/>
    <property type="match status" value="1"/>
</dbReference>
<dbReference type="Gene3D" id="3.50.50.60">
    <property type="entry name" value="FAD/NAD(P)-binding domain"/>
    <property type="match status" value="1"/>
</dbReference>
<feature type="region of interest" description="Disordered" evidence="26">
    <location>
        <begin position="338"/>
        <end position="371"/>
    </location>
</feature>
<evidence type="ECO:0000259" key="28">
    <source>
        <dbReference type="PROSITE" id="PS00624"/>
    </source>
</evidence>
<dbReference type="InterPro" id="IPR036188">
    <property type="entry name" value="FAD/NAD-bd_sf"/>
</dbReference>
<evidence type="ECO:0000256" key="16">
    <source>
        <dbReference type="ARBA" id="ARBA00023002"/>
    </source>
</evidence>
<comment type="subcellular location">
    <subcellularLocation>
        <location evidence="3">Chromosome</location>
    </subcellularLocation>
    <subcellularLocation>
        <location evidence="2">Nucleus</location>
    </subcellularLocation>
</comment>
<dbReference type="EMBL" id="QRBI01000145">
    <property type="protein sequence ID" value="RMB99960.1"/>
    <property type="molecule type" value="Genomic_DNA"/>
</dbReference>
<dbReference type="GO" id="GO:0051301">
    <property type="term" value="P:cell division"/>
    <property type="evidence" value="ECO:0007669"/>
    <property type="project" value="UniProtKB-KW"/>
</dbReference>
<dbReference type="UniPathway" id="UPA00529">
    <property type="reaction ID" value="UER00385"/>
</dbReference>
<dbReference type="PANTHER" id="PTHR11552:SF147">
    <property type="entry name" value="CHOLINE DEHYDROGENASE, MITOCHONDRIAL"/>
    <property type="match status" value="1"/>
</dbReference>
<dbReference type="Gene3D" id="3.30.420.40">
    <property type="match status" value="2"/>
</dbReference>
<evidence type="ECO:0000256" key="14">
    <source>
        <dbReference type="ARBA" id="ARBA00022840"/>
    </source>
</evidence>
<name>A0A3M0JI14_HIRRU</name>
<dbReference type="EC" id="1.1.99.1" evidence="25"/>
<evidence type="ECO:0000256" key="4">
    <source>
        <dbReference type="ARBA" id="ARBA00007720"/>
    </source>
</evidence>
<dbReference type="InterPro" id="IPR000172">
    <property type="entry name" value="GMC_OxRdtase_N"/>
</dbReference>
<evidence type="ECO:0000256" key="1">
    <source>
        <dbReference type="ARBA" id="ARBA00001974"/>
    </source>
</evidence>
<keyword evidence="20" id="KW-0234">DNA repair</keyword>
<dbReference type="STRING" id="333673.A0A3M0JI14"/>
<keyword evidence="13 24" id="KW-0274">FAD</keyword>
<evidence type="ECO:0000256" key="2">
    <source>
        <dbReference type="ARBA" id="ARBA00004123"/>
    </source>
</evidence>
<keyword evidence="7" id="KW-0597">Phosphoprotein</keyword>
<dbReference type="Pfam" id="PF05199">
    <property type="entry name" value="GMC_oxred_C"/>
    <property type="match status" value="1"/>
</dbReference>
<feature type="domain" description="Glucose-methanol-choline oxidoreductase N-terminal" evidence="28">
    <location>
        <begin position="862"/>
        <end position="876"/>
    </location>
</feature>
<evidence type="ECO:0000256" key="21">
    <source>
        <dbReference type="ARBA" id="ARBA00023242"/>
    </source>
</evidence>
<dbReference type="InterPro" id="IPR004000">
    <property type="entry name" value="Actin"/>
</dbReference>
<accession>A0A3M0JI14</accession>
<dbReference type="NCBIfam" id="TIGR01810">
    <property type="entry name" value="betA"/>
    <property type="match status" value="1"/>
</dbReference>
<evidence type="ECO:0000256" key="26">
    <source>
        <dbReference type="SAM" id="MobiDB-lite"/>
    </source>
</evidence>
<dbReference type="PROSITE" id="PS00624">
    <property type="entry name" value="GMC_OXRED_2"/>
    <property type="match status" value="1"/>
</dbReference>
<evidence type="ECO:0000256" key="18">
    <source>
        <dbReference type="ARBA" id="ARBA00023163"/>
    </source>
</evidence>
<dbReference type="InterPro" id="IPR012132">
    <property type="entry name" value="GMC_OxRdtase"/>
</dbReference>
<evidence type="ECO:0000313" key="30">
    <source>
        <dbReference type="Proteomes" id="UP000269221"/>
    </source>
</evidence>
<feature type="region of interest" description="Disordered" evidence="26">
    <location>
        <begin position="1"/>
        <end position="51"/>
    </location>
</feature>
<evidence type="ECO:0000256" key="25">
    <source>
        <dbReference type="RuleBase" id="RU003969"/>
    </source>
</evidence>
<keyword evidence="14" id="KW-0067">ATP-binding</keyword>
<proteinExistence type="inferred from homology"/>
<keyword evidence="6" id="KW-0158">Chromosome</keyword>
<dbReference type="GO" id="GO:0005524">
    <property type="term" value="F:ATP binding"/>
    <property type="evidence" value="ECO:0007669"/>
    <property type="project" value="UniProtKB-KW"/>
</dbReference>
<comment type="similarity">
    <text evidence="4">Belongs to the actin family. ARP8 subfamily.</text>
</comment>
<keyword evidence="11" id="KW-0227">DNA damage</keyword>
<keyword evidence="16" id="KW-0560">Oxidoreductase</keyword>
<evidence type="ECO:0000256" key="9">
    <source>
        <dbReference type="ARBA" id="ARBA00022630"/>
    </source>
</evidence>
<sequence length="1159" mass="130288">MTQAEKGEAENGKDKERDREREQRGVKRPIVPAAVPESLQEKPESTEQRQNGLKMVDQAIWSKKMSNGARRIPVSPDQALYVNPLDCYNIHWPIRRGQLNLHAGPGGSLTAVLADLEVIWSHAIQKYLEIPLKDLKYYRCILLIPDIYNKQHVKELVNMILMKMGFSGIIVHQESVCATFGSGLSSACIVDVGDQKTSVCCVEDGVSHRNTRLCLAYGGSDVSRCFYWLMQRAGFPYRDCQLANKLDCLLLQHLKETFCHLDQDISGLQDHEFQIRHPDSPALLYQFRLGDEKLQAPMALFYPATFGIVGQKMTILQHRSQGDPEDPHDEHYLLATQSKQEQSAKATADRKSMSKPGAFEGELRGQSSDISERIYPQEVELGSSQGDCMIPGNDSEEPLTAHMSRKTAISQFEGKALGLDKAILHSIDCCASDDTKKKMYSSILVVGGGLMFHKAQEFLQHRILNKMPPSFRRVVENVEVITRPKDMDPRLIAWKGGAVLACLDTTQELWIYQREWQRFGVRMLRERAAFVWVNHWGFVRNSASDKLSVKMSYLMKGFKCHSPAMCKVAGSLFKVHTLRNTLGINERQFKISRASSQLSSEKANSYNYIIVGAGSAGCVLANRLTEDPQSTVLLLEAGPKDTLLGSKRLMWKIHMPAALTYNLCDEKYNWYYHTTPQRHMDNRVMYWPRGRVWGGSSSLNAMVYIRGHAEDYNRWSSQGAPGWDYEHCLPYFKKAQTHELGPDQYRGGNGPLHVSRGKTKHPLHQAFLEAAQQAGYPFTDDMNGYQQEGFGWMDMTIHRGQRWSTASAYLRPAISRPNFSVAEKTLVTKILFQGTKCIGVEYVKNGQKKKVFANKEVILSGGAINSPQLLMLSGIGNADDLKKLGIPVVCHLPGVGQNLQDHLEVYVQQKCTKPITLYSAQKPLNMVRIGLEWLWKFTGEGATAHLESGGFIRSEPGVPHPDIQFHFLPSQVIDHGRVASTTEAYQVHVGPMRSTSVGWLKLKSSDPNDHPIIEPNYLSTERDIWEFRQCVKLTREIFAQKAFEKFRGPEIRPGDHVQSDKEIDAFVRQKADSAYHPSCTCKMGQPSDSTAVVDPQTKVIGVENLRVVDASIMPSVVTGNLNAPTIMIAEKAADIIKGLPSLQEKNVPVYKPKTLETQR</sequence>
<dbReference type="GO" id="GO:0051052">
    <property type="term" value="P:regulation of DNA metabolic process"/>
    <property type="evidence" value="ECO:0007669"/>
    <property type="project" value="UniProtKB-ARBA"/>
</dbReference>
<dbReference type="FunFam" id="3.90.640.10:FF:000020">
    <property type="entry name" value="Actin-related protein 8"/>
    <property type="match status" value="1"/>
</dbReference>
<evidence type="ECO:0000256" key="6">
    <source>
        <dbReference type="ARBA" id="ARBA00022454"/>
    </source>
</evidence>
<feature type="compositionally biased region" description="Basic and acidic residues" evidence="26">
    <location>
        <begin position="1"/>
        <end position="25"/>
    </location>
</feature>
<keyword evidence="19" id="KW-0233">DNA recombination</keyword>
<evidence type="ECO:0000256" key="15">
    <source>
        <dbReference type="ARBA" id="ARBA00022990"/>
    </source>
</evidence>
<keyword evidence="15" id="KW-0007">Acetylation</keyword>
<comment type="caution">
    <text evidence="29">The sequence shown here is derived from an EMBL/GenBank/DDBJ whole genome shotgun (WGS) entry which is preliminary data.</text>
</comment>
<comment type="cofactor">
    <cofactor evidence="1">
        <name>FAD</name>
        <dbReference type="ChEBI" id="CHEBI:57692"/>
    </cofactor>
</comment>
<comment type="function">
    <text evidence="23">Plays an important role in the functional organization of mitotic chromosomes. Exhibits low basal ATPase activity, and unable to polymerize.</text>
</comment>
<protein>
    <recommendedName>
        <fullName evidence="25">Choline dehydrogenase</fullName>
        <ecNumber evidence="25">1.1.99.1</ecNumber>
    </recommendedName>
</protein>
<comment type="similarity">
    <text evidence="5 24">Belongs to the GMC oxidoreductase family.</text>
</comment>
<evidence type="ECO:0000256" key="13">
    <source>
        <dbReference type="ARBA" id="ARBA00022827"/>
    </source>
</evidence>
<dbReference type="GO" id="GO:0005743">
    <property type="term" value="C:mitochondrial inner membrane"/>
    <property type="evidence" value="ECO:0007669"/>
    <property type="project" value="TreeGrafter"/>
</dbReference>
<organism evidence="29 30">
    <name type="scientific">Hirundo rustica rustica</name>
    <dbReference type="NCBI Taxonomy" id="333673"/>
    <lineage>
        <taxon>Eukaryota</taxon>
        <taxon>Metazoa</taxon>
        <taxon>Chordata</taxon>
        <taxon>Craniata</taxon>
        <taxon>Vertebrata</taxon>
        <taxon>Euteleostomi</taxon>
        <taxon>Archelosauria</taxon>
        <taxon>Archosauria</taxon>
        <taxon>Dinosauria</taxon>
        <taxon>Saurischia</taxon>
        <taxon>Theropoda</taxon>
        <taxon>Coelurosauria</taxon>
        <taxon>Aves</taxon>
        <taxon>Neognathae</taxon>
        <taxon>Neoaves</taxon>
        <taxon>Telluraves</taxon>
        <taxon>Australaves</taxon>
        <taxon>Passeriformes</taxon>
        <taxon>Sylvioidea</taxon>
        <taxon>Hirundinidae</taxon>
        <taxon>Hirundo</taxon>
    </lineage>
</organism>
<dbReference type="GO" id="GO:0050660">
    <property type="term" value="F:flavin adenine dinucleotide binding"/>
    <property type="evidence" value="ECO:0007669"/>
    <property type="project" value="InterPro"/>
</dbReference>
<dbReference type="FunFam" id="3.30.420.40:FF:000100">
    <property type="entry name" value="Actin-related protein 8"/>
    <property type="match status" value="1"/>
</dbReference>
<dbReference type="SUPFAM" id="SSF51905">
    <property type="entry name" value="FAD/NAD(P)-binding domain"/>
    <property type="match status" value="1"/>
</dbReference>
<keyword evidence="22" id="KW-0131">Cell cycle</keyword>
<dbReference type="GO" id="GO:0033044">
    <property type="term" value="P:regulation of chromosome organization"/>
    <property type="evidence" value="ECO:0007669"/>
    <property type="project" value="UniProtKB-ARBA"/>
</dbReference>
<dbReference type="InterPro" id="IPR043129">
    <property type="entry name" value="ATPase_NBD"/>
</dbReference>
<evidence type="ECO:0000256" key="11">
    <source>
        <dbReference type="ARBA" id="ARBA00022763"/>
    </source>
</evidence>
<dbReference type="NCBIfam" id="NF002550">
    <property type="entry name" value="PRK02106.1"/>
    <property type="match status" value="1"/>
</dbReference>
<dbReference type="PROSITE" id="PS00623">
    <property type="entry name" value="GMC_OXRED_1"/>
    <property type="match status" value="1"/>
</dbReference>
<evidence type="ECO:0000256" key="3">
    <source>
        <dbReference type="ARBA" id="ARBA00004286"/>
    </source>
</evidence>
<evidence type="ECO:0000256" key="7">
    <source>
        <dbReference type="ARBA" id="ARBA00022553"/>
    </source>
</evidence>
<keyword evidence="12" id="KW-0498">Mitosis</keyword>
<keyword evidence="9 24" id="KW-0285">Flavoprotein</keyword>
<dbReference type="OrthoDB" id="269227at2759"/>
<evidence type="ECO:0000256" key="10">
    <source>
        <dbReference type="ARBA" id="ARBA00022741"/>
    </source>
</evidence>
<keyword evidence="17" id="KW-0805">Transcription regulation</keyword>
<comment type="catalytic activity">
    <reaction evidence="25">
        <text>choline + A = betaine aldehyde + AH2</text>
        <dbReference type="Rhea" id="RHEA:17433"/>
        <dbReference type="ChEBI" id="CHEBI:13193"/>
        <dbReference type="ChEBI" id="CHEBI:15354"/>
        <dbReference type="ChEBI" id="CHEBI:15710"/>
        <dbReference type="ChEBI" id="CHEBI:17499"/>
        <dbReference type="EC" id="1.1.99.1"/>
    </reaction>
</comment>
<evidence type="ECO:0000256" key="8">
    <source>
        <dbReference type="ARBA" id="ARBA00022618"/>
    </source>
</evidence>
<evidence type="ECO:0000256" key="24">
    <source>
        <dbReference type="RuleBase" id="RU003968"/>
    </source>
</evidence>
<dbReference type="SUPFAM" id="SSF54373">
    <property type="entry name" value="FAD-linked reductases, C-terminal domain"/>
    <property type="match status" value="1"/>
</dbReference>
<dbReference type="Proteomes" id="UP000269221">
    <property type="component" value="Unassembled WGS sequence"/>
</dbReference>
<gene>
    <name evidence="29" type="ORF">DUI87_23369</name>
</gene>
<dbReference type="AlphaFoldDB" id="A0A3M0JI14"/>
<dbReference type="SMART" id="SM00268">
    <property type="entry name" value="ACTIN"/>
    <property type="match status" value="1"/>
</dbReference>
<evidence type="ECO:0000256" key="22">
    <source>
        <dbReference type="ARBA" id="ARBA00023306"/>
    </source>
</evidence>
<dbReference type="GO" id="GO:0010604">
    <property type="term" value="P:positive regulation of macromolecule metabolic process"/>
    <property type="evidence" value="ECO:0007669"/>
    <property type="project" value="UniProtKB-ARBA"/>
</dbReference>
<dbReference type="InterPro" id="IPR007867">
    <property type="entry name" value="GMC_OxRtase_C"/>
</dbReference>
<evidence type="ECO:0000259" key="27">
    <source>
        <dbReference type="PROSITE" id="PS00623"/>
    </source>
</evidence>